<evidence type="ECO:0000313" key="1">
    <source>
        <dbReference type="EMBL" id="MBJ6726706.1"/>
    </source>
</evidence>
<reference evidence="1" key="1">
    <citation type="submission" date="2020-12" db="EMBL/GenBank/DDBJ databases">
        <title>Geomonas sp. Red875, isolated from river sediment.</title>
        <authorList>
            <person name="Xu Z."/>
            <person name="Zhang Z."/>
            <person name="Masuda Y."/>
            <person name="Itoh H."/>
            <person name="Senoo K."/>
        </authorList>
    </citation>
    <scope>NUCLEOTIDE SEQUENCE</scope>
    <source>
        <strain evidence="1">Red875</strain>
    </source>
</reference>
<evidence type="ECO:0000313" key="2">
    <source>
        <dbReference type="Proteomes" id="UP000636888"/>
    </source>
</evidence>
<sequence>MNKAKLLFDVARVLRNKEKITGVINAFAQKDEEEVFTLRNEFSKQGDVATTNVTCEVNLEGKRGKRESSTEFSGSGPCCGSHLRRFFHHRHGTEGGNCVKGFFTRLSMVFGLFSAVKAEEKEGGAVLLSLNLSEVPEEVQAHLKERLNHRGGCHGHCELPDGPHTVESLNGLLLLTLNGAREIEKISLHLDGRVVDRNEQPHTMTATADVQFAW</sequence>
<dbReference type="EMBL" id="JAEMHM010000016">
    <property type="protein sequence ID" value="MBJ6726706.1"/>
    <property type="molecule type" value="Genomic_DNA"/>
</dbReference>
<gene>
    <name evidence="1" type="ORF">JFN93_18495</name>
</gene>
<dbReference type="Proteomes" id="UP000636888">
    <property type="component" value="Unassembled WGS sequence"/>
</dbReference>
<keyword evidence="2" id="KW-1185">Reference proteome</keyword>
<organism evidence="1 2">
    <name type="scientific">Geomesophilobacter sediminis</name>
    <dbReference type="NCBI Taxonomy" id="2798584"/>
    <lineage>
        <taxon>Bacteria</taxon>
        <taxon>Pseudomonadati</taxon>
        <taxon>Thermodesulfobacteriota</taxon>
        <taxon>Desulfuromonadia</taxon>
        <taxon>Geobacterales</taxon>
        <taxon>Geobacteraceae</taxon>
        <taxon>Geomesophilobacter</taxon>
    </lineage>
</organism>
<comment type="caution">
    <text evidence="1">The sequence shown here is derived from an EMBL/GenBank/DDBJ whole genome shotgun (WGS) entry which is preliminary data.</text>
</comment>
<dbReference type="RefSeq" id="WP_199385615.1">
    <property type="nucleotide sequence ID" value="NZ_JAEMHM010000016.1"/>
</dbReference>
<proteinExistence type="predicted"/>
<dbReference type="AlphaFoldDB" id="A0A8J7M158"/>
<name>A0A8J7M158_9BACT</name>
<protein>
    <submittedName>
        <fullName evidence="1">Uncharacterized protein</fullName>
    </submittedName>
</protein>
<accession>A0A8J7M158</accession>